<proteinExistence type="predicted"/>
<reference evidence="2 3" key="1">
    <citation type="journal article" date="2024" name="Front. Microbiol.">
        <title>Novel thermophilic genera Geochorda gen. nov. and Carboxydochorda gen. nov. from the deep terrestrial subsurface reveal the ecophysiological diversity in the class Limnochordia.</title>
        <authorList>
            <person name="Karnachuk O.V."/>
            <person name="Lukina A.P."/>
            <person name="Avakyan M.R."/>
            <person name="Kadnikov V.V."/>
            <person name="Begmatov S."/>
            <person name="Beletsky A.V."/>
            <person name="Vlasova K.G."/>
            <person name="Novikov A.A."/>
            <person name="Shcherbakova V.A."/>
            <person name="Mardanov A.V."/>
            <person name="Ravin N.V."/>
        </authorList>
    </citation>
    <scope>NUCLEOTIDE SEQUENCE [LARGE SCALE GENOMIC DNA]</scope>
    <source>
        <strain evidence="2 3">L945</strain>
    </source>
</reference>
<evidence type="ECO:0000313" key="2">
    <source>
        <dbReference type="EMBL" id="WRP17166.1"/>
    </source>
</evidence>
<sequence>MWVATVRARRLVVGLLVVLGVAAVGRYVFRRHPPARATPDPKGEIVALVNRLLDERAQALIRFDDGALAPHYDRSSVYGRWALEHEQRRLRYLRAWAEKRQIDLVSASSGVRVTNVRLGKDEAWVSLLQSTRLGYVYRGDPTLEKHLFGIGTRHAMQLVEQGGRWVIRRDWYTDPLDEDSLVPEVTPADVAASGGFLEPLARAQALGGATCSPPGDDQLAAFGLLEQVRSLGEPAPTLLARAWQLVSGIPGEVGRFVSLAAGSGRPRQGYDREAAARYARTYCGAAWGCGNGGRYNAEYIDYTDIGGDCTNFASQVLHAGGLPMDHSWYYRKGSGGSRAWVQTLSLLDHLLATGRAKLIARGRFADVVKATDRHPKGAVNELEPGDLIGYQEKGRLVHFAPVVGRDFRGYIVVNSHTADRNAVPWDVGWDQATIFWILQVRS</sequence>
<feature type="domain" description="Putative amidase" evidence="1">
    <location>
        <begin position="270"/>
        <end position="434"/>
    </location>
</feature>
<dbReference type="Pfam" id="PF12671">
    <property type="entry name" value="Amidase_6"/>
    <property type="match status" value="1"/>
</dbReference>
<dbReference type="InterPro" id="IPR024301">
    <property type="entry name" value="Amidase_6"/>
</dbReference>
<protein>
    <submittedName>
        <fullName evidence="2">Amidase domain-containing protein</fullName>
    </submittedName>
</protein>
<organism evidence="2 3">
    <name type="scientific">Carboxydichorda subterranea</name>
    <dbReference type="NCBI Taxonomy" id="3109565"/>
    <lineage>
        <taxon>Bacteria</taxon>
        <taxon>Bacillati</taxon>
        <taxon>Bacillota</taxon>
        <taxon>Limnochordia</taxon>
        <taxon>Limnochordales</taxon>
        <taxon>Geochordaceae</taxon>
        <taxon>Carboxydichorda</taxon>
    </lineage>
</organism>
<accession>A0ABZ1BWX3</accession>
<dbReference type="PANTHER" id="PTHR40032:SF1">
    <property type="entry name" value="EXPORTED PROTEIN"/>
    <property type="match status" value="1"/>
</dbReference>
<keyword evidence="3" id="KW-1185">Reference proteome</keyword>
<name>A0ABZ1BWX3_9FIRM</name>
<evidence type="ECO:0000259" key="1">
    <source>
        <dbReference type="Pfam" id="PF12671"/>
    </source>
</evidence>
<dbReference type="PANTHER" id="PTHR40032">
    <property type="entry name" value="EXPORTED PROTEIN-RELATED"/>
    <property type="match status" value="1"/>
</dbReference>
<dbReference type="EMBL" id="CP141615">
    <property type="protein sequence ID" value="WRP17166.1"/>
    <property type="molecule type" value="Genomic_DNA"/>
</dbReference>
<dbReference type="RefSeq" id="WP_324716438.1">
    <property type="nucleotide sequence ID" value="NZ_CP141615.1"/>
</dbReference>
<dbReference type="Proteomes" id="UP001332192">
    <property type="component" value="Chromosome"/>
</dbReference>
<evidence type="ECO:0000313" key="3">
    <source>
        <dbReference type="Proteomes" id="UP001332192"/>
    </source>
</evidence>
<gene>
    <name evidence="2" type="ORF">U7230_13930</name>
</gene>